<dbReference type="SUPFAM" id="SSF48592">
    <property type="entry name" value="GroEL equatorial domain-like"/>
    <property type="match status" value="1"/>
</dbReference>
<keyword evidence="1" id="KW-0547">Nucleotide-binding</keyword>
<comment type="caution">
    <text evidence="4">The sequence shown here is derived from an EMBL/GenBank/DDBJ whole genome shotgun (WGS) entry which is preliminary data.</text>
</comment>
<dbReference type="InterPro" id="IPR027413">
    <property type="entry name" value="GROEL-like_equatorial_sf"/>
</dbReference>
<keyword evidence="5" id="KW-1185">Reference proteome</keyword>
<evidence type="ECO:0000256" key="3">
    <source>
        <dbReference type="ARBA" id="ARBA00023186"/>
    </source>
</evidence>
<dbReference type="PANTHER" id="PTHR11353">
    <property type="entry name" value="CHAPERONIN"/>
    <property type="match status" value="1"/>
</dbReference>
<dbReference type="Pfam" id="PF00118">
    <property type="entry name" value="Cpn60_TCP1"/>
    <property type="match status" value="1"/>
</dbReference>
<name>A0ABQ6MT93_9STRA</name>
<dbReference type="Gene3D" id="1.10.560.10">
    <property type="entry name" value="GroEL-like equatorial domain"/>
    <property type="match status" value="1"/>
</dbReference>
<protein>
    <submittedName>
        <fullName evidence="4">Uncharacterized protein</fullName>
    </submittedName>
</protein>
<gene>
    <name evidence="4" type="ORF">TeGR_g117</name>
</gene>
<keyword evidence="2" id="KW-0067">ATP-binding</keyword>
<sequence>PPPRYAIRAFAKALQFVPKTLAQNSGQEPTDVIAALGAAHAKGRADAGVDIAGELNQNGGVMDCGSAIMDLLYTKESALRLSIDAAITVLRVDQIIMSKPAQAGKMGV</sequence>
<accession>A0ABQ6MT93</accession>
<dbReference type="EMBL" id="BRYB01004482">
    <property type="protein sequence ID" value="GMI31833.1"/>
    <property type="molecule type" value="Genomic_DNA"/>
</dbReference>
<dbReference type="Proteomes" id="UP001165060">
    <property type="component" value="Unassembled WGS sequence"/>
</dbReference>
<reference evidence="4 5" key="1">
    <citation type="journal article" date="2023" name="Commun. Biol.">
        <title>Genome analysis of Parmales, the sister group of diatoms, reveals the evolutionary specialization of diatoms from phago-mixotrophs to photoautotrophs.</title>
        <authorList>
            <person name="Ban H."/>
            <person name="Sato S."/>
            <person name="Yoshikawa S."/>
            <person name="Yamada K."/>
            <person name="Nakamura Y."/>
            <person name="Ichinomiya M."/>
            <person name="Sato N."/>
            <person name="Blanc-Mathieu R."/>
            <person name="Endo H."/>
            <person name="Kuwata A."/>
            <person name="Ogata H."/>
        </authorList>
    </citation>
    <scope>NUCLEOTIDE SEQUENCE [LARGE SCALE GENOMIC DNA]</scope>
</reference>
<dbReference type="InterPro" id="IPR002423">
    <property type="entry name" value="Cpn60/GroEL/TCP-1"/>
</dbReference>
<feature type="non-terminal residue" evidence="4">
    <location>
        <position position="1"/>
    </location>
</feature>
<keyword evidence="3" id="KW-0143">Chaperone</keyword>
<organism evidence="4 5">
    <name type="scientific">Tetraparma gracilis</name>
    <dbReference type="NCBI Taxonomy" id="2962635"/>
    <lineage>
        <taxon>Eukaryota</taxon>
        <taxon>Sar</taxon>
        <taxon>Stramenopiles</taxon>
        <taxon>Ochrophyta</taxon>
        <taxon>Bolidophyceae</taxon>
        <taxon>Parmales</taxon>
        <taxon>Triparmaceae</taxon>
        <taxon>Tetraparma</taxon>
    </lineage>
</organism>
<evidence type="ECO:0000313" key="4">
    <source>
        <dbReference type="EMBL" id="GMI31833.1"/>
    </source>
</evidence>
<proteinExistence type="predicted"/>
<evidence type="ECO:0000256" key="2">
    <source>
        <dbReference type="ARBA" id="ARBA00022840"/>
    </source>
</evidence>
<dbReference type="InterPro" id="IPR017998">
    <property type="entry name" value="Chaperone_TCP-1"/>
</dbReference>
<evidence type="ECO:0000256" key="1">
    <source>
        <dbReference type="ARBA" id="ARBA00022741"/>
    </source>
</evidence>
<evidence type="ECO:0000313" key="5">
    <source>
        <dbReference type="Proteomes" id="UP001165060"/>
    </source>
</evidence>